<evidence type="ECO:0000313" key="1">
    <source>
        <dbReference type="EMBL" id="CAB4267752.1"/>
    </source>
</evidence>
<evidence type="ECO:0000313" key="2">
    <source>
        <dbReference type="Proteomes" id="UP000507222"/>
    </source>
</evidence>
<organism evidence="1 2">
    <name type="scientific">Prunus armeniaca</name>
    <name type="common">Apricot</name>
    <name type="synonym">Armeniaca vulgaris</name>
    <dbReference type="NCBI Taxonomy" id="36596"/>
    <lineage>
        <taxon>Eukaryota</taxon>
        <taxon>Viridiplantae</taxon>
        <taxon>Streptophyta</taxon>
        <taxon>Embryophyta</taxon>
        <taxon>Tracheophyta</taxon>
        <taxon>Spermatophyta</taxon>
        <taxon>Magnoliopsida</taxon>
        <taxon>eudicotyledons</taxon>
        <taxon>Gunneridae</taxon>
        <taxon>Pentapetalae</taxon>
        <taxon>rosids</taxon>
        <taxon>fabids</taxon>
        <taxon>Rosales</taxon>
        <taxon>Rosaceae</taxon>
        <taxon>Amygdaloideae</taxon>
        <taxon>Amygdaleae</taxon>
        <taxon>Prunus</taxon>
    </lineage>
</organism>
<sequence length="59" mass="6251">MCMNLLRWATPSSSHLELNLDGAFDPTSGSRGVVWVVARDADRGFVAAMEKLVGGSDVG</sequence>
<protein>
    <submittedName>
        <fullName evidence="1">Uncharacterized protein</fullName>
    </submittedName>
</protein>
<accession>A0A6J5TVH9</accession>
<gene>
    <name evidence="1" type="ORF">CURHAP_LOCUS10613</name>
</gene>
<dbReference type="Proteomes" id="UP000507222">
    <property type="component" value="Unassembled WGS sequence"/>
</dbReference>
<reference evidence="1 2" key="1">
    <citation type="submission" date="2020-05" db="EMBL/GenBank/DDBJ databases">
        <authorList>
            <person name="Campoy J."/>
            <person name="Schneeberger K."/>
            <person name="Spophaly S."/>
        </authorList>
    </citation>
    <scope>NUCLEOTIDE SEQUENCE [LARGE SCALE GENOMIC DNA]</scope>
    <source>
        <strain evidence="1">PruArmRojPasFocal</strain>
    </source>
</reference>
<dbReference type="AlphaFoldDB" id="A0A6J5TVH9"/>
<proteinExistence type="predicted"/>
<name>A0A6J5TVH9_PRUAR</name>
<dbReference type="EMBL" id="CAEKDK010000001">
    <property type="protein sequence ID" value="CAB4267752.1"/>
    <property type="molecule type" value="Genomic_DNA"/>
</dbReference>